<dbReference type="GO" id="GO:0006281">
    <property type="term" value="P:DNA repair"/>
    <property type="evidence" value="ECO:0007669"/>
    <property type="project" value="TreeGrafter"/>
</dbReference>
<dbReference type="InterPro" id="IPR050628">
    <property type="entry name" value="SNF2_RAD54_helicase_TF"/>
</dbReference>
<name>A0A9Q0N9C2_9DIPT</name>
<feature type="region of interest" description="Disordered" evidence="5">
    <location>
        <begin position="116"/>
        <end position="151"/>
    </location>
</feature>
<feature type="compositionally biased region" description="Polar residues" evidence="5">
    <location>
        <begin position="116"/>
        <end position="126"/>
    </location>
</feature>
<evidence type="ECO:0000256" key="3">
    <source>
        <dbReference type="ARBA" id="ARBA00022840"/>
    </source>
</evidence>
<dbReference type="InterPro" id="IPR000330">
    <property type="entry name" value="SNF2_N"/>
</dbReference>
<dbReference type="Proteomes" id="UP001151699">
    <property type="component" value="Chromosome A"/>
</dbReference>
<evidence type="ECO:0000313" key="8">
    <source>
        <dbReference type="EMBL" id="KAJ6646211.1"/>
    </source>
</evidence>
<evidence type="ECO:0000256" key="2">
    <source>
        <dbReference type="ARBA" id="ARBA00022801"/>
    </source>
</evidence>
<keyword evidence="9" id="KW-1185">Reference proteome</keyword>
<dbReference type="GO" id="GO:0016787">
    <property type="term" value="F:hydrolase activity"/>
    <property type="evidence" value="ECO:0007669"/>
    <property type="project" value="UniProtKB-KW"/>
</dbReference>
<dbReference type="PANTHER" id="PTHR45626">
    <property type="entry name" value="TRANSCRIPTION TERMINATION FACTOR 2-RELATED"/>
    <property type="match status" value="1"/>
</dbReference>
<dbReference type="SMART" id="SM00490">
    <property type="entry name" value="HELICc"/>
    <property type="match status" value="1"/>
</dbReference>
<dbReference type="InterPro" id="IPR027417">
    <property type="entry name" value="P-loop_NTPase"/>
</dbReference>
<evidence type="ECO:0000256" key="1">
    <source>
        <dbReference type="ARBA" id="ARBA00022741"/>
    </source>
</evidence>
<dbReference type="PANTHER" id="PTHR45626:SF50">
    <property type="entry name" value="TRANSCRIPTION TERMINATION FACTOR 2"/>
    <property type="match status" value="1"/>
</dbReference>
<evidence type="ECO:0000256" key="5">
    <source>
        <dbReference type="SAM" id="MobiDB-lite"/>
    </source>
</evidence>
<keyword evidence="4" id="KW-0175">Coiled coil</keyword>
<evidence type="ECO:0000313" key="9">
    <source>
        <dbReference type="Proteomes" id="UP001151699"/>
    </source>
</evidence>
<dbReference type="InterPro" id="IPR038718">
    <property type="entry name" value="SNF2-like_sf"/>
</dbReference>
<sequence length="719" mass="81532">MDSFINDESTDDSESNISSFEVESSDHSSKSEFEERKETQEVSKSDYEERVADMTKTSEQIFQHEKLLKLSQYLPDNGDKLKKILAKLKLELAAKEEALKNLVVKDPEELALDFQNLSINGSTENGTVDEGSTPDKESDASYNSDDTNEPLNRRLFRKDGISKFIQQLRDSEDSMPTENDLADQPLLLVGNLLPHQRRALRWMTWRETQFPSGGILADDMGLGKTLTTISLIAQHFENRSSTLKEKEENRPKWNGRTLVICPASVLRQWEEEIHKFTNHALSVGLHHGDKRTTRAKDLTLSEVVITTYGIVRIEVENDGALSKLHWERIVLDEAHTIKNYTSRQSLCCSRLKGTSKWALTGTPIQNKHSDVYALMKFLQCSPLDTFAQWKIFTKKKAQERISNLLKFVLLRRTKQELGQVGELVSLPRKILEIVPVHLTPDELKVYETVSAFSETLTVNFIQTTRGTSSTYGDDLKKALKFFSITGSISSSHILLAILRLRQICIHPHLIDAMLVKDEICDFSADESVLEDLKDVTICGDAVKRSNPVFDPQRSSSKLDAVLDIILEKVLKRQEKAVVVSQFTSVLKLFEHQLANHQVKYLALTGSTKVSQRQSIVESFNNSPDEQILLLSLSAGGVGLNLCGANNLIFIDPHWNPQLENQAEDRVYRIGQTKNVTIYRCICKGTIEERIEKLQAKKRHLAKNILHGYKLKLDDMLELI</sequence>
<gene>
    <name evidence="8" type="primary">lds_0</name>
    <name evidence="8" type="ORF">Bhyg_01422</name>
</gene>
<dbReference type="PROSITE" id="PS51194">
    <property type="entry name" value="HELICASE_CTER"/>
    <property type="match status" value="1"/>
</dbReference>
<dbReference type="GO" id="GO:0008094">
    <property type="term" value="F:ATP-dependent activity, acting on DNA"/>
    <property type="evidence" value="ECO:0007669"/>
    <property type="project" value="TreeGrafter"/>
</dbReference>
<dbReference type="EMBL" id="WJQU01000001">
    <property type="protein sequence ID" value="KAJ6646211.1"/>
    <property type="molecule type" value="Genomic_DNA"/>
</dbReference>
<dbReference type="InterPro" id="IPR001650">
    <property type="entry name" value="Helicase_C-like"/>
</dbReference>
<feature type="region of interest" description="Disordered" evidence="5">
    <location>
        <begin position="1"/>
        <end position="51"/>
    </location>
</feature>
<dbReference type="Gene3D" id="3.40.50.300">
    <property type="entry name" value="P-loop containing nucleotide triphosphate hydrolases"/>
    <property type="match status" value="1"/>
</dbReference>
<evidence type="ECO:0000259" key="6">
    <source>
        <dbReference type="PROSITE" id="PS51192"/>
    </source>
</evidence>
<dbReference type="Gene3D" id="3.40.50.10810">
    <property type="entry name" value="Tandem AAA-ATPase domain"/>
    <property type="match status" value="1"/>
</dbReference>
<keyword evidence="3" id="KW-0067">ATP-binding</keyword>
<feature type="domain" description="Helicase ATP-binding" evidence="6">
    <location>
        <begin position="205"/>
        <end position="381"/>
    </location>
</feature>
<feature type="domain" description="Helicase C-terminal" evidence="7">
    <location>
        <begin position="561"/>
        <end position="716"/>
    </location>
</feature>
<keyword evidence="1" id="KW-0547">Nucleotide-binding</keyword>
<feature type="coiled-coil region" evidence="4">
    <location>
        <begin position="78"/>
        <end position="105"/>
    </location>
</feature>
<protein>
    <submittedName>
        <fullName evidence="8">Transcription termination factor 2</fullName>
    </submittedName>
</protein>
<dbReference type="CDD" id="cd18793">
    <property type="entry name" value="SF2_C_SNF"/>
    <property type="match status" value="1"/>
</dbReference>
<dbReference type="SUPFAM" id="SSF52540">
    <property type="entry name" value="P-loop containing nucleoside triphosphate hydrolases"/>
    <property type="match status" value="2"/>
</dbReference>
<dbReference type="Pfam" id="PF00271">
    <property type="entry name" value="Helicase_C"/>
    <property type="match status" value="1"/>
</dbReference>
<dbReference type="Pfam" id="PF00176">
    <property type="entry name" value="SNF2-rel_dom"/>
    <property type="match status" value="1"/>
</dbReference>
<dbReference type="AlphaFoldDB" id="A0A9Q0N9C2"/>
<organism evidence="8 9">
    <name type="scientific">Pseudolycoriella hygida</name>
    <dbReference type="NCBI Taxonomy" id="35572"/>
    <lineage>
        <taxon>Eukaryota</taxon>
        <taxon>Metazoa</taxon>
        <taxon>Ecdysozoa</taxon>
        <taxon>Arthropoda</taxon>
        <taxon>Hexapoda</taxon>
        <taxon>Insecta</taxon>
        <taxon>Pterygota</taxon>
        <taxon>Neoptera</taxon>
        <taxon>Endopterygota</taxon>
        <taxon>Diptera</taxon>
        <taxon>Nematocera</taxon>
        <taxon>Sciaroidea</taxon>
        <taxon>Sciaridae</taxon>
        <taxon>Pseudolycoriella</taxon>
    </lineage>
</organism>
<dbReference type="SMART" id="SM00487">
    <property type="entry name" value="DEXDc"/>
    <property type="match status" value="1"/>
</dbReference>
<comment type="caution">
    <text evidence="8">The sequence shown here is derived from an EMBL/GenBank/DDBJ whole genome shotgun (WGS) entry which is preliminary data.</text>
</comment>
<dbReference type="OrthoDB" id="423559at2759"/>
<dbReference type="InterPro" id="IPR049730">
    <property type="entry name" value="SNF2/RAD54-like_C"/>
</dbReference>
<dbReference type="InterPro" id="IPR014001">
    <property type="entry name" value="Helicase_ATP-bd"/>
</dbReference>
<dbReference type="GO" id="GO:0005524">
    <property type="term" value="F:ATP binding"/>
    <property type="evidence" value="ECO:0007669"/>
    <property type="project" value="UniProtKB-KW"/>
</dbReference>
<accession>A0A9Q0N9C2</accession>
<evidence type="ECO:0000256" key="4">
    <source>
        <dbReference type="SAM" id="Coils"/>
    </source>
</evidence>
<reference evidence="8" key="1">
    <citation type="submission" date="2022-07" db="EMBL/GenBank/DDBJ databases">
        <authorList>
            <person name="Trinca V."/>
            <person name="Uliana J.V.C."/>
            <person name="Torres T.T."/>
            <person name="Ward R.J."/>
            <person name="Monesi N."/>
        </authorList>
    </citation>
    <scope>NUCLEOTIDE SEQUENCE</scope>
    <source>
        <strain evidence="8">HSMRA1968</strain>
        <tissue evidence="8">Whole embryos</tissue>
    </source>
</reference>
<evidence type="ECO:0000259" key="7">
    <source>
        <dbReference type="PROSITE" id="PS51194"/>
    </source>
</evidence>
<feature type="compositionally biased region" description="Basic and acidic residues" evidence="5">
    <location>
        <begin position="24"/>
        <end position="51"/>
    </location>
</feature>
<proteinExistence type="predicted"/>
<dbReference type="PROSITE" id="PS51192">
    <property type="entry name" value="HELICASE_ATP_BIND_1"/>
    <property type="match status" value="1"/>
</dbReference>
<dbReference type="GO" id="GO:0005634">
    <property type="term" value="C:nucleus"/>
    <property type="evidence" value="ECO:0007669"/>
    <property type="project" value="TreeGrafter"/>
</dbReference>
<keyword evidence="2" id="KW-0378">Hydrolase</keyword>
<dbReference type="CDD" id="cd18008">
    <property type="entry name" value="DEXDc_SHPRH-like"/>
    <property type="match status" value="1"/>
</dbReference>